<evidence type="ECO:0000313" key="1">
    <source>
        <dbReference type="EMBL" id="MCF4099078.1"/>
    </source>
</evidence>
<comment type="caution">
    <text evidence="1">The sequence shown here is derived from an EMBL/GenBank/DDBJ whole genome shotgun (WGS) entry which is preliminary data.</text>
</comment>
<protein>
    <submittedName>
        <fullName evidence="1">Uncharacterized protein</fullName>
    </submittedName>
</protein>
<evidence type="ECO:0000313" key="2">
    <source>
        <dbReference type="Proteomes" id="UP001201217"/>
    </source>
</evidence>
<accession>A0ABS9ECD3</accession>
<sequence length="68" mass="8032">MKVQLYGSRLSLYKSNQLWREARARHNKRDSQVHDMMNRAIFNSTYSLSYGRNSMIIKQAALRVLKSI</sequence>
<proteinExistence type="predicted"/>
<keyword evidence="2" id="KW-1185">Reference proteome</keyword>
<organism evidence="1 2">
    <name type="scientific">Maritalea mediterranea</name>
    <dbReference type="NCBI Taxonomy" id="2909667"/>
    <lineage>
        <taxon>Bacteria</taxon>
        <taxon>Pseudomonadati</taxon>
        <taxon>Pseudomonadota</taxon>
        <taxon>Alphaproteobacteria</taxon>
        <taxon>Hyphomicrobiales</taxon>
        <taxon>Devosiaceae</taxon>
        <taxon>Maritalea</taxon>
    </lineage>
</organism>
<dbReference type="RefSeq" id="WP_236114636.1">
    <property type="nucleotide sequence ID" value="NZ_JAKGTI010000002.1"/>
</dbReference>
<dbReference type="Proteomes" id="UP001201217">
    <property type="component" value="Unassembled WGS sequence"/>
</dbReference>
<reference evidence="1 2" key="1">
    <citation type="submission" date="2022-01" db="EMBL/GenBank/DDBJ databases">
        <title>Maritalea mediterranea sp. nov., isolated from marine plastic residues from the Malva-rosa beach (Valencia, Spain).</title>
        <authorList>
            <person name="Vidal-Verdu A."/>
            <person name="Molina-Menor E."/>
            <person name="Pascual J."/>
            <person name="Pereto J."/>
            <person name="Porcar M."/>
        </authorList>
    </citation>
    <scope>NUCLEOTIDE SEQUENCE [LARGE SCALE GENOMIC DNA]</scope>
    <source>
        <strain evidence="1 2">P4.10X</strain>
    </source>
</reference>
<dbReference type="EMBL" id="JAKGTI010000002">
    <property type="protein sequence ID" value="MCF4099078.1"/>
    <property type="molecule type" value="Genomic_DNA"/>
</dbReference>
<gene>
    <name evidence="1" type="ORF">L1I42_11320</name>
</gene>
<name>A0ABS9ECD3_9HYPH</name>